<dbReference type="AlphaFoldDB" id="A0A392S741"/>
<proteinExistence type="predicted"/>
<name>A0A392S741_9FABA</name>
<evidence type="ECO:0000313" key="3">
    <source>
        <dbReference type="Proteomes" id="UP000265520"/>
    </source>
</evidence>
<comment type="caution">
    <text evidence="2">The sequence shown here is derived from an EMBL/GenBank/DDBJ whole genome shotgun (WGS) entry which is preliminary data.</text>
</comment>
<feature type="non-terminal residue" evidence="2">
    <location>
        <position position="1"/>
    </location>
</feature>
<dbReference type="EMBL" id="LXQA010321066">
    <property type="protein sequence ID" value="MCI43705.1"/>
    <property type="molecule type" value="Genomic_DNA"/>
</dbReference>
<keyword evidence="3" id="KW-1185">Reference proteome</keyword>
<feature type="compositionally biased region" description="Acidic residues" evidence="1">
    <location>
        <begin position="66"/>
        <end position="75"/>
    </location>
</feature>
<accession>A0A392S741</accession>
<organism evidence="2 3">
    <name type="scientific">Trifolium medium</name>
    <dbReference type="NCBI Taxonomy" id="97028"/>
    <lineage>
        <taxon>Eukaryota</taxon>
        <taxon>Viridiplantae</taxon>
        <taxon>Streptophyta</taxon>
        <taxon>Embryophyta</taxon>
        <taxon>Tracheophyta</taxon>
        <taxon>Spermatophyta</taxon>
        <taxon>Magnoliopsida</taxon>
        <taxon>eudicotyledons</taxon>
        <taxon>Gunneridae</taxon>
        <taxon>Pentapetalae</taxon>
        <taxon>rosids</taxon>
        <taxon>fabids</taxon>
        <taxon>Fabales</taxon>
        <taxon>Fabaceae</taxon>
        <taxon>Papilionoideae</taxon>
        <taxon>50 kb inversion clade</taxon>
        <taxon>NPAAA clade</taxon>
        <taxon>Hologalegina</taxon>
        <taxon>IRL clade</taxon>
        <taxon>Trifolieae</taxon>
        <taxon>Trifolium</taxon>
    </lineage>
</organism>
<reference evidence="2 3" key="1">
    <citation type="journal article" date="2018" name="Front. Plant Sci.">
        <title>Red Clover (Trifolium pratense) and Zigzag Clover (T. medium) - A Picture of Genomic Similarities and Differences.</title>
        <authorList>
            <person name="Dluhosova J."/>
            <person name="Istvanek J."/>
            <person name="Nedelnik J."/>
            <person name="Repkova J."/>
        </authorList>
    </citation>
    <scope>NUCLEOTIDE SEQUENCE [LARGE SCALE GENOMIC DNA]</scope>
    <source>
        <strain evidence="3">cv. 10/8</strain>
        <tissue evidence="2">Leaf</tissue>
    </source>
</reference>
<evidence type="ECO:0000313" key="2">
    <source>
        <dbReference type="EMBL" id="MCI43705.1"/>
    </source>
</evidence>
<feature type="region of interest" description="Disordered" evidence="1">
    <location>
        <begin position="54"/>
        <end position="111"/>
    </location>
</feature>
<feature type="region of interest" description="Disordered" evidence="1">
    <location>
        <begin position="1"/>
        <end position="35"/>
    </location>
</feature>
<evidence type="ECO:0000256" key="1">
    <source>
        <dbReference type="SAM" id="MobiDB-lite"/>
    </source>
</evidence>
<dbReference type="Proteomes" id="UP000265520">
    <property type="component" value="Unassembled WGS sequence"/>
</dbReference>
<sequence length="111" mass="12100">VRRAKAQVVEATGGRPKRRRVVRTQPQPKPQGDPEHVVELVHVAEPQPDVVHVAKPQPDPAPAPAAEEDDMEQLGEADFQKDDDAVQEGVTGKKGEKLEGPSWTECIFPPA</sequence>
<feature type="non-terminal residue" evidence="2">
    <location>
        <position position="111"/>
    </location>
</feature>
<protein>
    <submittedName>
        <fullName evidence="2">Uncharacterized protein</fullName>
    </submittedName>
</protein>